<evidence type="ECO:0000313" key="1">
    <source>
        <dbReference type="EMBL" id="TYK22007.1"/>
    </source>
</evidence>
<reference evidence="1 2" key="1">
    <citation type="submission" date="2019-08" db="EMBL/GenBank/DDBJ databases">
        <title>Draft genome sequences of two oriental melons (Cucumis melo L. var makuwa).</title>
        <authorList>
            <person name="Kwon S.-Y."/>
        </authorList>
    </citation>
    <scope>NUCLEOTIDE SEQUENCE [LARGE SCALE GENOMIC DNA]</scope>
    <source>
        <strain evidence="2">cv. Chang Bougi</strain>
        <tissue evidence="1">Leaf</tissue>
    </source>
</reference>
<name>A0A5D3DEA1_CUCMM</name>
<organism evidence="1 2">
    <name type="scientific">Cucumis melo var. makuwa</name>
    <name type="common">Oriental melon</name>
    <dbReference type="NCBI Taxonomy" id="1194695"/>
    <lineage>
        <taxon>Eukaryota</taxon>
        <taxon>Viridiplantae</taxon>
        <taxon>Streptophyta</taxon>
        <taxon>Embryophyta</taxon>
        <taxon>Tracheophyta</taxon>
        <taxon>Spermatophyta</taxon>
        <taxon>Magnoliopsida</taxon>
        <taxon>eudicotyledons</taxon>
        <taxon>Gunneridae</taxon>
        <taxon>Pentapetalae</taxon>
        <taxon>rosids</taxon>
        <taxon>fabids</taxon>
        <taxon>Cucurbitales</taxon>
        <taxon>Cucurbitaceae</taxon>
        <taxon>Benincaseae</taxon>
        <taxon>Cucumis</taxon>
    </lineage>
</organism>
<dbReference type="Proteomes" id="UP000321947">
    <property type="component" value="Unassembled WGS sequence"/>
</dbReference>
<dbReference type="AlphaFoldDB" id="A0A5D3DEA1"/>
<dbReference type="EMBL" id="SSTD01005249">
    <property type="protein sequence ID" value="TYK22007.1"/>
    <property type="molecule type" value="Genomic_DNA"/>
</dbReference>
<accession>A0A5D3DEA1</accession>
<evidence type="ECO:0000313" key="2">
    <source>
        <dbReference type="Proteomes" id="UP000321947"/>
    </source>
</evidence>
<comment type="caution">
    <text evidence="1">The sequence shown here is derived from an EMBL/GenBank/DDBJ whole genome shotgun (WGS) entry which is preliminary data.</text>
</comment>
<sequence>MGAFDGQTSMEEKIKEISFSSVVASAVGPISLDLVTKERRKLSYACVCVDLGVDSHMLAEITEEDVGKVIPSKGDDLASVAYGDVVLKSFQQLEEGEIRSSPNRLVVLRRRVFDFLGLSSVGFYCLLETRVRESNFGSVSSKFGDSWDYSCSYNNSGVDRIWVIWKRSHFAFSPRVGDVEDFNFSIHDANVVESLMQGNWFTWTSKDHGSSVLRRLDRILVNDEVCHEGVSPLVNLMRNLEPLKSTLYRHLGRHIQCLNEEVCIAKESMDKA</sequence>
<proteinExistence type="predicted"/>
<protein>
    <submittedName>
        <fullName evidence="1">Uncharacterized protein</fullName>
    </submittedName>
</protein>
<gene>
    <name evidence="1" type="ORF">E5676_scaffold482G00450</name>
</gene>